<gene>
    <name evidence="2" type="ORF">Q8W42_24975</name>
</gene>
<reference evidence="2" key="2">
    <citation type="submission" date="2023-07" db="EMBL/GenBank/DDBJ databases">
        <title>Genome content predicts the carbon catabolic preferences of heterotrophic bacteria.</title>
        <authorList>
            <person name="Gralka M."/>
        </authorList>
    </citation>
    <scope>NUCLEOTIDE SEQUENCE</scope>
    <source>
        <strain evidence="2">6E02</strain>
    </source>
</reference>
<name>A0A0H3ZVC8_VIBSP</name>
<dbReference type="AlphaFoldDB" id="A0A0H3ZVC8"/>
<accession>A0A0H3ZVC8</accession>
<protein>
    <submittedName>
        <fullName evidence="1">Uncharacterized protein</fullName>
    </submittedName>
</protein>
<evidence type="ECO:0000313" key="2">
    <source>
        <dbReference type="EMBL" id="MDP2503941.1"/>
    </source>
</evidence>
<sequence length="69" mass="7855">MKITFNLFRDNLSWDRIIHQLNGDVLRRHVLVSGNVDDMNVKFSYCEATLTGSITDQHDCVLGNFSVLA</sequence>
<dbReference type="EMBL" id="JAUYVL010000028">
    <property type="protein sequence ID" value="MDP2503941.1"/>
    <property type="molecule type" value="Genomic_DNA"/>
</dbReference>
<evidence type="ECO:0000313" key="1">
    <source>
        <dbReference type="EMBL" id="AKN37481.1"/>
    </source>
</evidence>
<proteinExistence type="predicted"/>
<dbReference type="RefSeq" id="WP_076678507.1">
    <property type="nucleotide sequence ID" value="NZ_CAWMVP010000035.1"/>
</dbReference>
<dbReference type="EMBL" id="KP795538">
    <property type="protein sequence ID" value="AKN37481.1"/>
    <property type="molecule type" value="Genomic_DNA"/>
</dbReference>
<dbReference type="OrthoDB" id="5819165at2"/>
<organism evidence="1">
    <name type="scientific">Vibrio splendidus</name>
    <dbReference type="NCBI Taxonomy" id="29497"/>
    <lineage>
        <taxon>Bacteria</taxon>
        <taxon>Pseudomonadati</taxon>
        <taxon>Pseudomonadota</taxon>
        <taxon>Gammaproteobacteria</taxon>
        <taxon>Vibrionales</taxon>
        <taxon>Vibrionaceae</taxon>
        <taxon>Vibrio</taxon>
    </lineage>
</organism>
<reference evidence="1" key="1">
    <citation type="journal article" date="2015" name="MBio">
        <title>Eco-Evolutionary Dynamics of Episomes among Ecologically Cohesive Bacterial Populations.</title>
        <authorList>
            <person name="Xue H."/>
            <person name="Cordero O.X."/>
            <person name="Camas F.M."/>
            <person name="Trimble W."/>
            <person name="Meyer F."/>
            <person name="Guglielmini J."/>
            <person name="Rocha E.P."/>
            <person name="Polz M.F."/>
        </authorList>
    </citation>
    <scope>NUCLEOTIDE SEQUENCE</scope>
    <source>
        <strain evidence="1">5S_214</strain>
    </source>
</reference>
<dbReference type="Proteomes" id="UP001177935">
    <property type="component" value="Unassembled WGS sequence"/>
</dbReference>